<organism evidence="1 2">
    <name type="scientific">Paenibacillus phyllosphaerae</name>
    <dbReference type="NCBI Taxonomy" id="274593"/>
    <lineage>
        <taxon>Bacteria</taxon>
        <taxon>Bacillati</taxon>
        <taxon>Bacillota</taxon>
        <taxon>Bacilli</taxon>
        <taxon>Bacillales</taxon>
        <taxon>Paenibacillaceae</taxon>
        <taxon>Paenibacillus</taxon>
    </lineage>
</organism>
<comment type="caution">
    <text evidence="1">The sequence shown here is derived from an EMBL/GenBank/DDBJ whole genome shotgun (WGS) entry which is preliminary data.</text>
</comment>
<reference evidence="1 2" key="1">
    <citation type="submission" date="2020-08" db="EMBL/GenBank/DDBJ databases">
        <title>Genomic Encyclopedia of Type Strains, Phase III (KMG-III): the genomes of soil and plant-associated and newly described type strains.</title>
        <authorList>
            <person name="Whitman W."/>
        </authorList>
    </citation>
    <scope>NUCLEOTIDE SEQUENCE [LARGE SCALE GENOMIC DNA]</scope>
    <source>
        <strain evidence="1 2">CECT 5862</strain>
    </source>
</reference>
<gene>
    <name evidence="1" type="ORF">FHS18_006177</name>
</gene>
<keyword evidence="2" id="KW-1185">Reference proteome</keyword>
<evidence type="ECO:0000313" key="2">
    <source>
        <dbReference type="Proteomes" id="UP000570361"/>
    </source>
</evidence>
<protein>
    <submittedName>
        <fullName evidence="1">Uncharacterized protein</fullName>
    </submittedName>
</protein>
<dbReference type="EMBL" id="JACHXK010000025">
    <property type="protein sequence ID" value="MBB3114061.1"/>
    <property type="molecule type" value="Genomic_DNA"/>
</dbReference>
<evidence type="ECO:0000313" key="1">
    <source>
        <dbReference type="EMBL" id="MBB3114061.1"/>
    </source>
</evidence>
<name>A0A7W5B516_9BACL</name>
<accession>A0A7W5B516</accession>
<dbReference type="Proteomes" id="UP000570361">
    <property type="component" value="Unassembled WGS sequence"/>
</dbReference>
<dbReference type="AlphaFoldDB" id="A0A7W5B516"/>
<sequence length="41" mass="4732">MNNFCLVLNPPRLLADELHNKGSRTCHLCMFIYDFGNFASK</sequence>
<proteinExistence type="predicted"/>